<dbReference type="Gene3D" id="2.60.40.1890">
    <property type="entry name" value="PCu(A)C copper chaperone"/>
    <property type="match status" value="1"/>
</dbReference>
<feature type="chain" id="PRO_5046656959" description="Copper chaperone PCu(A)C" evidence="2">
    <location>
        <begin position="31"/>
        <end position="187"/>
    </location>
</feature>
<dbReference type="InterPro" id="IPR058248">
    <property type="entry name" value="Lxx211020-like"/>
</dbReference>
<dbReference type="InterPro" id="IPR006311">
    <property type="entry name" value="TAT_signal"/>
</dbReference>
<sequence length="187" mass="19039">MNPLSRPTRRILARAALALAASASLSVAIAQTAAPAAAPVAQVEGAWVRATVQGQKGTGAFMKITAPQGAQLVGAQSPVAGVTEVHEMKMEGDVMKMRAIPALELPAGKPVELKPGGYHVMLLDLKAPLAKDSTVPLTLRLRDAKGAESTLALQVPVLTAAPGGAAAGHGHGHGHSGAGSQMDKHRH</sequence>
<gene>
    <name evidence="3" type="ORF">GCM10023090_00380</name>
</gene>
<proteinExistence type="predicted"/>
<dbReference type="SUPFAM" id="SSF110087">
    <property type="entry name" value="DR1885-like metal-binding protein"/>
    <property type="match status" value="1"/>
</dbReference>
<dbReference type="InterPro" id="IPR007410">
    <property type="entry name" value="LpqE-like"/>
</dbReference>
<keyword evidence="2" id="KW-0732">Signal</keyword>
<feature type="region of interest" description="Disordered" evidence="1">
    <location>
        <begin position="163"/>
        <end position="187"/>
    </location>
</feature>
<keyword evidence="4" id="KW-1185">Reference proteome</keyword>
<dbReference type="PROSITE" id="PS51318">
    <property type="entry name" value="TAT"/>
    <property type="match status" value="1"/>
</dbReference>
<organism evidence="3 4">
    <name type="scientific">Acidovorax lacteus</name>
    <dbReference type="NCBI Taxonomy" id="1924988"/>
    <lineage>
        <taxon>Bacteria</taxon>
        <taxon>Pseudomonadati</taxon>
        <taxon>Pseudomonadota</taxon>
        <taxon>Betaproteobacteria</taxon>
        <taxon>Burkholderiales</taxon>
        <taxon>Comamonadaceae</taxon>
        <taxon>Acidovorax</taxon>
    </lineage>
</organism>
<evidence type="ECO:0000313" key="4">
    <source>
        <dbReference type="Proteomes" id="UP001501788"/>
    </source>
</evidence>
<dbReference type="Proteomes" id="UP001501788">
    <property type="component" value="Unassembled WGS sequence"/>
</dbReference>
<protein>
    <recommendedName>
        <fullName evidence="5">Copper chaperone PCu(A)C</fullName>
    </recommendedName>
</protein>
<dbReference type="Pfam" id="PF04314">
    <property type="entry name" value="PCuAC"/>
    <property type="match status" value="1"/>
</dbReference>
<reference evidence="4" key="1">
    <citation type="journal article" date="2019" name="Int. J. Syst. Evol. Microbiol.">
        <title>The Global Catalogue of Microorganisms (GCM) 10K type strain sequencing project: providing services to taxonomists for standard genome sequencing and annotation.</title>
        <authorList>
            <consortium name="The Broad Institute Genomics Platform"/>
            <consortium name="The Broad Institute Genome Sequencing Center for Infectious Disease"/>
            <person name="Wu L."/>
            <person name="Ma J."/>
        </authorList>
    </citation>
    <scope>NUCLEOTIDE SEQUENCE [LARGE SCALE GENOMIC DNA]</scope>
    <source>
        <strain evidence="4">JCM 31890</strain>
    </source>
</reference>
<dbReference type="PANTHER" id="PTHR36302:SF1">
    <property type="entry name" value="COPPER CHAPERONE PCU(A)C"/>
    <property type="match status" value="1"/>
</dbReference>
<dbReference type="RefSeq" id="WP_345059974.1">
    <property type="nucleotide sequence ID" value="NZ_BAABEX010000001.1"/>
</dbReference>
<name>A0ABP8KWV3_9BURK</name>
<comment type="caution">
    <text evidence="3">The sequence shown here is derived from an EMBL/GenBank/DDBJ whole genome shotgun (WGS) entry which is preliminary data.</text>
</comment>
<evidence type="ECO:0000313" key="3">
    <source>
        <dbReference type="EMBL" id="GAA4417199.1"/>
    </source>
</evidence>
<dbReference type="InterPro" id="IPR036182">
    <property type="entry name" value="PCuAC_sf"/>
</dbReference>
<evidence type="ECO:0000256" key="2">
    <source>
        <dbReference type="SAM" id="SignalP"/>
    </source>
</evidence>
<feature type="signal peptide" evidence="2">
    <location>
        <begin position="1"/>
        <end position="30"/>
    </location>
</feature>
<dbReference type="PANTHER" id="PTHR36302">
    <property type="entry name" value="BLR7088 PROTEIN"/>
    <property type="match status" value="1"/>
</dbReference>
<accession>A0ABP8KWV3</accession>
<evidence type="ECO:0008006" key="5">
    <source>
        <dbReference type="Google" id="ProtNLM"/>
    </source>
</evidence>
<evidence type="ECO:0000256" key="1">
    <source>
        <dbReference type="SAM" id="MobiDB-lite"/>
    </source>
</evidence>
<dbReference type="EMBL" id="BAABEX010000001">
    <property type="protein sequence ID" value="GAA4417199.1"/>
    <property type="molecule type" value="Genomic_DNA"/>
</dbReference>